<organism evidence="2 3">
    <name type="scientific">Streptomyces milbemycinicus</name>
    <dbReference type="NCBI Taxonomy" id="476552"/>
    <lineage>
        <taxon>Bacteria</taxon>
        <taxon>Bacillati</taxon>
        <taxon>Actinomycetota</taxon>
        <taxon>Actinomycetes</taxon>
        <taxon>Kitasatosporales</taxon>
        <taxon>Streptomycetaceae</taxon>
        <taxon>Streptomyces</taxon>
    </lineage>
</organism>
<dbReference type="InterPro" id="IPR058070">
    <property type="entry name" value="MmpB-like"/>
</dbReference>
<dbReference type="NCBIfam" id="NF047320">
    <property type="entry name" value="morpho_MmpB"/>
    <property type="match status" value="1"/>
</dbReference>
<gene>
    <name evidence="2" type="primary">mmpB</name>
    <name evidence="2" type="ORF">ACI2L5_25385</name>
</gene>
<accession>A0ABW8LQR6</accession>
<sequence length="43" mass="4860">MLWSDPPDEPPEELRRAQDMLRRAGTVLAVATLTLMVLLSLRP</sequence>
<keyword evidence="1" id="KW-1133">Transmembrane helix</keyword>
<evidence type="ECO:0000313" key="3">
    <source>
        <dbReference type="Proteomes" id="UP001620295"/>
    </source>
</evidence>
<feature type="transmembrane region" description="Helical" evidence="1">
    <location>
        <begin position="20"/>
        <end position="41"/>
    </location>
</feature>
<protein>
    <submittedName>
        <fullName evidence="2">Morphogenic membrane protein MmpB</fullName>
    </submittedName>
</protein>
<dbReference type="Proteomes" id="UP001620295">
    <property type="component" value="Unassembled WGS sequence"/>
</dbReference>
<evidence type="ECO:0000256" key="1">
    <source>
        <dbReference type="SAM" id="Phobius"/>
    </source>
</evidence>
<dbReference type="EMBL" id="JBJDQH010000008">
    <property type="protein sequence ID" value="MFK4268251.1"/>
    <property type="molecule type" value="Genomic_DNA"/>
</dbReference>
<reference evidence="2 3" key="1">
    <citation type="submission" date="2024-11" db="EMBL/GenBank/DDBJ databases">
        <title>The Natural Products Discovery Center: Release of the First 8490 Sequenced Strains for Exploring Actinobacteria Biosynthetic Diversity.</title>
        <authorList>
            <person name="Kalkreuter E."/>
            <person name="Kautsar S.A."/>
            <person name="Yang D."/>
            <person name="Bader C.D."/>
            <person name="Teijaro C.N."/>
            <person name="Fluegel L."/>
            <person name="Davis C.M."/>
            <person name="Simpson J.R."/>
            <person name="Lauterbach L."/>
            <person name="Steele A.D."/>
            <person name="Gui C."/>
            <person name="Meng S."/>
            <person name="Li G."/>
            <person name="Viehrig K."/>
            <person name="Ye F."/>
            <person name="Su P."/>
            <person name="Kiefer A.F."/>
            <person name="Nichols A."/>
            <person name="Cepeda A.J."/>
            <person name="Yan W."/>
            <person name="Fan B."/>
            <person name="Jiang Y."/>
            <person name="Adhikari A."/>
            <person name="Zheng C.-J."/>
            <person name="Schuster L."/>
            <person name="Cowan T.M."/>
            <person name="Smanski M.J."/>
            <person name="Chevrette M.G."/>
            <person name="De Carvalho L.P.S."/>
            <person name="Shen B."/>
        </authorList>
    </citation>
    <scope>NUCLEOTIDE SEQUENCE [LARGE SCALE GENOMIC DNA]</scope>
    <source>
        <strain evidence="2 3">NPDC020863</strain>
    </source>
</reference>
<keyword evidence="3" id="KW-1185">Reference proteome</keyword>
<keyword evidence="1" id="KW-0472">Membrane</keyword>
<keyword evidence="1" id="KW-0812">Transmembrane</keyword>
<evidence type="ECO:0000313" key="2">
    <source>
        <dbReference type="EMBL" id="MFK4268251.1"/>
    </source>
</evidence>
<name>A0ABW8LQR6_9ACTN</name>
<dbReference type="RefSeq" id="WP_014177193.1">
    <property type="nucleotide sequence ID" value="NZ_CP109672.1"/>
</dbReference>
<proteinExistence type="predicted"/>
<dbReference type="Pfam" id="PF26627">
    <property type="entry name" value="MmpB"/>
    <property type="match status" value="1"/>
</dbReference>
<comment type="caution">
    <text evidence="2">The sequence shown here is derived from an EMBL/GenBank/DDBJ whole genome shotgun (WGS) entry which is preliminary data.</text>
</comment>